<dbReference type="Pfam" id="PF10236">
    <property type="entry name" value="DAP3"/>
    <property type="match status" value="1"/>
</dbReference>
<reference evidence="9 10" key="1">
    <citation type="journal article" date="2018" name="New Phytol.">
        <title>Phylogenomics of Endogonaceae and evolution of mycorrhizas within Mucoromycota.</title>
        <authorList>
            <person name="Chang Y."/>
            <person name="Desiro A."/>
            <person name="Na H."/>
            <person name="Sandor L."/>
            <person name="Lipzen A."/>
            <person name="Clum A."/>
            <person name="Barry K."/>
            <person name="Grigoriev I.V."/>
            <person name="Martin F.M."/>
            <person name="Stajich J.E."/>
            <person name="Smith M.E."/>
            <person name="Bonito G."/>
            <person name="Spatafora J.W."/>
        </authorList>
    </citation>
    <scope>NUCLEOTIDE SEQUENCE [LARGE SCALE GENOMIC DNA]</scope>
    <source>
        <strain evidence="9 10">AD002</strain>
    </source>
</reference>
<organism evidence="9 10">
    <name type="scientific">Jimgerdemannia flammicorona</name>
    <dbReference type="NCBI Taxonomy" id="994334"/>
    <lineage>
        <taxon>Eukaryota</taxon>
        <taxon>Fungi</taxon>
        <taxon>Fungi incertae sedis</taxon>
        <taxon>Mucoromycota</taxon>
        <taxon>Mucoromycotina</taxon>
        <taxon>Endogonomycetes</taxon>
        <taxon>Endogonales</taxon>
        <taxon>Endogonaceae</taxon>
        <taxon>Jimgerdemannia</taxon>
    </lineage>
</organism>
<keyword evidence="5" id="KW-0496">Mitochondrion</keyword>
<evidence type="ECO:0000256" key="7">
    <source>
        <dbReference type="ARBA" id="ARBA00035140"/>
    </source>
</evidence>
<dbReference type="EMBL" id="RBNJ01028019">
    <property type="protein sequence ID" value="RUS14131.1"/>
    <property type="molecule type" value="Genomic_DNA"/>
</dbReference>
<feature type="region of interest" description="Disordered" evidence="8">
    <location>
        <begin position="34"/>
        <end position="62"/>
    </location>
</feature>
<evidence type="ECO:0000256" key="4">
    <source>
        <dbReference type="ARBA" id="ARBA00022980"/>
    </source>
</evidence>
<keyword evidence="4" id="KW-0689">Ribosomal protein</keyword>
<evidence type="ECO:0000256" key="1">
    <source>
        <dbReference type="ARBA" id="ARBA00004173"/>
    </source>
</evidence>
<dbReference type="GO" id="GO:0003735">
    <property type="term" value="F:structural constituent of ribosome"/>
    <property type="evidence" value="ECO:0007669"/>
    <property type="project" value="TreeGrafter"/>
</dbReference>
<evidence type="ECO:0000256" key="8">
    <source>
        <dbReference type="SAM" id="MobiDB-lite"/>
    </source>
</evidence>
<name>A0A433P9B3_9FUNG</name>
<evidence type="ECO:0000256" key="6">
    <source>
        <dbReference type="ARBA" id="ARBA00023274"/>
    </source>
</evidence>
<evidence type="ECO:0000313" key="10">
    <source>
        <dbReference type="Proteomes" id="UP000274822"/>
    </source>
</evidence>
<evidence type="ECO:0000256" key="2">
    <source>
        <dbReference type="ARBA" id="ARBA00009863"/>
    </source>
</evidence>
<keyword evidence="6" id="KW-0687">Ribonucleoprotein</keyword>
<feature type="non-terminal residue" evidence="9">
    <location>
        <position position="425"/>
    </location>
</feature>
<dbReference type="PANTHER" id="PTHR12810:SF0">
    <property type="entry name" value="SMALL RIBOSOMAL SUBUNIT PROTEIN MS29"/>
    <property type="match status" value="1"/>
</dbReference>
<dbReference type="SUPFAM" id="SSF52540">
    <property type="entry name" value="P-loop containing nucleoside triphosphate hydrolases"/>
    <property type="match status" value="1"/>
</dbReference>
<dbReference type="AlphaFoldDB" id="A0A433P9B3"/>
<dbReference type="InterPro" id="IPR019368">
    <property type="entry name" value="Ribosomal_mS29"/>
</dbReference>
<sequence length="425" mass="47832">MKGDSVQITLIHTFTDFLPATGLPFIPYFPPSRESSFRKREREDTGESSTQKLNAGGKRKKVATDLAADDKEWSMFPIGVDTMVPEGNSTVIKLHRGWVRLLHRSEMEKIESLLEAGGRCGTRSVLHGGAGVGKSCVMLNAVYTARMQGWVVLYIPQAKKLMAMASTVSYLEFIFRAQLSVSKPALQNIAEEDVKAKHALNVLDSINNAKSWNGGDLLNQFKSYLNALSGIQRIPIHIAIDQWNAFIEKSTNAQYNNDLAELFGNFSQLPISRGVYLVAVSSSLVQMNFWDGDSQLITHIHALTDEQMRVLVADLVYQHSLKIDLTSELFEVVKKETGYITRLVCWLFDIWKETKLESTTVGSPTVIVPKNVMFEFINESTLYYKMRVRSLLQRSLNPLRDYKFALWLLSGSRVTDTSSEGFRDA</sequence>
<proteinExistence type="inferred from homology"/>
<protein>
    <recommendedName>
        <fullName evidence="7">Small ribosomal subunit protein mS29</fullName>
    </recommendedName>
</protein>
<gene>
    <name evidence="9" type="ORF">BC938DRAFT_477522</name>
</gene>
<dbReference type="Proteomes" id="UP000274822">
    <property type="component" value="Unassembled WGS sequence"/>
</dbReference>
<comment type="similarity">
    <text evidence="2">Belongs to the mitochondrion-specific ribosomal protein mS29 family.</text>
</comment>
<keyword evidence="10" id="KW-1185">Reference proteome</keyword>
<dbReference type="Gene3D" id="3.40.50.300">
    <property type="entry name" value="P-loop containing nucleotide triphosphate hydrolases"/>
    <property type="match status" value="1"/>
</dbReference>
<dbReference type="GO" id="GO:0005763">
    <property type="term" value="C:mitochondrial small ribosomal subunit"/>
    <property type="evidence" value="ECO:0007669"/>
    <property type="project" value="TreeGrafter"/>
</dbReference>
<feature type="compositionally biased region" description="Basic and acidic residues" evidence="8">
    <location>
        <begin position="35"/>
        <end position="45"/>
    </location>
</feature>
<evidence type="ECO:0000313" key="9">
    <source>
        <dbReference type="EMBL" id="RUS14131.1"/>
    </source>
</evidence>
<evidence type="ECO:0000256" key="5">
    <source>
        <dbReference type="ARBA" id="ARBA00023128"/>
    </source>
</evidence>
<comment type="subcellular location">
    <subcellularLocation>
        <location evidence="1">Mitochondrion</location>
    </subcellularLocation>
</comment>
<dbReference type="PANTHER" id="PTHR12810">
    <property type="entry name" value="MITOCHONDRIAL 28S RIBOSOMAL PROTEIN S29"/>
    <property type="match status" value="1"/>
</dbReference>
<dbReference type="InterPro" id="IPR027417">
    <property type="entry name" value="P-loop_NTPase"/>
</dbReference>
<keyword evidence="3" id="KW-0809">Transit peptide</keyword>
<accession>A0A433P9B3</accession>
<comment type="caution">
    <text evidence="9">The sequence shown here is derived from an EMBL/GenBank/DDBJ whole genome shotgun (WGS) entry which is preliminary data.</text>
</comment>
<evidence type="ECO:0000256" key="3">
    <source>
        <dbReference type="ARBA" id="ARBA00022946"/>
    </source>
</evidence>